<sequence>MALLKLEIIFINKAVIDIFEKWNKDRQKINLNMTGITPEHPSTRENMQKYPDAFKDLYLAPIEDYSSDISIEVTKEFVRIVDGHELKAVIIENPRVVSALSQIFKLAKEKYIK</sequence>
<evidence type="ECO:0000313" key="1">
    <source>
        <dbReference type="EMBL" id="OHA46127.1"/>
    </source>
</evidence>
<gene>
    <name evidence="1" type="ORF">A2541_02905</name>
</gene>
<dbReference type="Proteomes" id="UP000176965">
    <property type="component" value="Unassembled WGS sequence"/>
</dbReference>
<name>A0A1G2PCU3_9BACT</name>
<evidence type="ECO:0000313" key="2">
    <source>
        <dbReference type="Proteomes" id="UP000176965"/>
    </source>
</evidence>
<dbReference type="AlphaFoldDB" id="A0A1G2PCU3"/>
<proteinExistence type="predicted"/>
<comment type="caution">
    <text evidence="1">The sequence shown here is derived from an EMBL/GenBank/DDBJ whole genome shotgun (WGS) entry which is preliminary data.</text>
</comment>
<reference evidence="1 2" key="1">
    <citation type="journal article" date="2016" name="Nat. Commun.">
        <title>Thousands of microbial genomes shed light on interconnected biogeochemical processes in an aquifer system.</title>
        <authorList>
            <person name="Anantharaman K."/>
            <person name="Brown C.T."/>
            <person name="Hug L.A."/>
            <person name="Sharon I."/>
            <person name="Castelle C.J."/>
            <person name="Probst A.J."/>
            <person name="Thomas B.C."/>
            <person name="Singh A."/>
            <person name="Wilkins M.J."/>
            <person name="Karaoz U."/>
            <person name="Brodie E.L."/>
            <person name="Williams K.H."/>
            <person name="Hubbard S.S."/>
            <person name="Banfield J.F."/>
        </authorList>
    </citation>
    <scope>NUCLEOTIDE SEQUENCE [LARGE SCALE GENOMIC DNA]</scope>
</reference>
<protein>
    <submittedName>
        <fullName evidence="1">Uncharacterized protein</fullName>
    </submittedName>
</protein>
<dbReference type="EMBL" id="MHSQ01000035">
    <property type="protein sequence ID" value="OHA46127.1"/>
    <property type="molecule type" value="Genomic_DNA"/>
</dbReference>
<organism evidence="1 2">
    <name type="scientific">Candidatus Taylorbacteria bacterium RIFOXYD2_FULL_36_9</name>
    <dbReference type="NCBI Taxonomy" id="1802338"/>
    <lineage>
        <taxon>Bacteria</taxon>
        <taxon>Candidatus Tayloriibacteriota</taxon>
    </lineage>
</organism>
<accession>A0A1G2PCU3</accession>